<keyword evidence="3" id="KW-1185">Reference proteome</keyword>
<dbReference type="SUPFAM" id="SSF81383">
    <property type="entry name" value="F-box domain"/>
    <property type="match status" value="1"/>
</dbReference>
<evidence type="ECO:0000313" key="3">
    <source>
        <dbReference type="Proteomes" id="UP000479710"/>
    </source>
</evidence>
<proteinExistence type="predicted"/>
<comment type="caution">
    <text evidence="2">The sequence shown here is derived from an EMBL/GenBank/DDBJ whole genome shotgun (WGS) entry which is preliminary data.</text>
</comment>
<dbReference type="InterPro" id="IPR036047">
    <property type="entry name" value="F-box-like_dom_sf"/>
</dbReference>
<organism evidence="2 3">
    <name type="scientific">Oryza meyeriana var. granulata</name>
    <dbReference type="NCBI Taxonomy" id="110450"/>
    <lineage>
        <taxon>Eukaryota</taxon>
        <taxon>Viridiplantae</taxon>
        <taxon>Streptophyta</taxon>
        <taxon>Embryophyta</taxon>
        <taxon>Tracheophyta</taxon>
        <taxon>Spermatophyta</taxon>
        <taxon>Magnoliopsida</taxon>
        <taxon>Liliopsida</taxon>
        <taxon>Poales</taxon>
        <taxon>Poaceae</taxon>
        <taxon>BOP clade</taxon>
        <taxon>Oryzoideae</taxon>
        <taxon>Oryzeae</taxon>
        <taxon>Oryzinae</taxon>
        <taxon>Oryza</taxon>
        <taxon>Oryza meyeriana</taxon>
    </lineage>
</organism>
<feature type="domain" description="F-box associated beta-propeller type 1" evidence="1">
    <location>
        <begin position="78"/>
        <end position="192"/>
    </location>
</feature>
<dbReference type="EMBL" id="SPHZ02000003">
    <property type="protein sequence ID" value="KAF0923166.1"/>
    <property type="molecule type" value="Genomic_DNA"/>
</dbReference>
<accession>A0A6G1EF03</accession>
<dbReference type="InterPro" id="IPR006527">
    <property type="entry name" value="F-box-assoc_dom_typ1"/>
</dbReference>
<protein>
    <recommendedName>
        <fullName evidence="1">F-box associated beta-propeller type 1 domain-containing protein</fullName>
    </recommendedName>
</protein>
<dbReference type="InterPro" id="IPR055290">
    <property type="entry name" value="At3g26010-like"/>
</dbReference>
<dbReference type="PANTHER" id="PTHR35546">
    <property type="entry name" value="F-BOX PROTEIN INTERACTION DOMAIN PROTEIN-RELATED"/>
    <property type="match status" value="1"/>
</dbReference>
<evidence type="ECO:0000313" key="2">
    <source>
        <dbReference type="EMBL" id="KAF0923166.1"/>
    </source>
</evidence>
<dbReference type="AlphaFoldDB" id="A0A6G1EF03"/>
<dbReference type="Pfam" id="PF07734">
    <property type="entry name" value="FBA_1"/>
    <property type="match status" value="1"/>
</dbReference>
<sequence length="207" mass="23293">MAMERATKKRCGIDDDNPAADLTNDLVVEILSRLPVKSICRFNIDGEEKEEEEEEHRLVPDPSLSFLPGYKDIIPKDGCNGLLLCLCWKESPRDESDYVVCNPATQKWLILPEIDLEKQVATIRLGFDPALSPYFLVFAILEHVDGCIFGVEIFSSETGRWSHRETGWVDEDDHMVHSDAKAAFVDGMMNFISFRSAIIAVGTEGKQ</sequence>
<dbReference type="OrthoDB" id="682963at2759"/>
<dbReference type="Proteomes" id="UP000479710">
    <property type="component" value="Unassembled WGS sequence"/>
</dbReference>
<evidence type="ECO:0000259" key="1">
    <source>
        <dbReference type="Pfam" id="PF07734"/>
    </source>
</evidence>
<gene>
    <name evidence="2" type="ORF">E2562_003380</name>
</gene>
<dbReference type="PANTHER" id="PTHR35546:SF105">
    <property type="entry name" value="OS05G0139200 PROTEIN"/>
    <property type="match status" value="1"/>
</dbReference>
<name>A0A6G1EF03_9ORYZ</name>
<reference evidence="2 3" key="1">
    <citation type="submission" date="2019-11" db="EMBL/GenBank/DDBJ databases">
        <title>Whole genome sequence of Oryza granulata.</title>
        <authorList>
            <person name="Li W."/>
        </authorList>
    </citation>
    <scope>NUCLEOTIDE SEQUENCE [LARGE SCALE GENOMIC DNA]</scope>
    <source>
        <strain evidence="3">cv. Menghai</strain>
        <tissue evidence="2">Leaf</tissue>
    </source>
</reference>